<evidence type="ECO:0000259" key="6">
    <source>
        <dbReference type="Pfam" id="PF02826"/>
    </source>
</evidence>
<feature type="domain" description="D-isomer specific 2-hydroxyacid dehydrogenase catalytic" evidence="5">
    <location>
        <begin position="38"/>
        <end position="320"/>
    </location>
</feature>
<organism evidence="7 8">
    <name type="scientific">Gemmata massiliana</name>
    <dbReference type="NCBI Taxonomy" id="1210884"/>
    <lineage>
        <taxon>Bacteria</taxon>
        <taxon>Pseudomonadati</taxon>
        <taxon>Planctomycetota</taxon>
        <taxon>Planctomycetia</taxon>
        <taxon>Gemmatales</taxon>
        <taxon>Gemmataceae</taxon>
        <taxon>Gemmata</taxon>
    </lineage>
</organism>
<comment type="similarity">
    <text evidence="1 4">Belongs to the D-isomer specific 2-hydroxyacid dehydrogenase family.</text>
</comment>
<evidence type="ECO:0000313" key="7">
    <source>
        <dbReference type="EMBL" id="VTR97562.1"/>
    </source>
</evidence>
<evidence type="ECO:0000256" key="4">
    <source>
        <dbReference type="RuleBase" id="RU003719"/>
    </source>
</evidence>
<dbReference type="RefSeq" id="WP_162671260.1">
    <property type="nucleotide sequence ID" value="NZ_LR593886.1"/>
</dbReference>
<dbReference type="InterPro" id="IPR006139">
    <property type="entry name" value="D-isomer_2_OHA_DH_cat_dom"/>
</dbReference>
<dbReference type="SUPFAM" id="SSF52283">
    <property type="entry name" value="Formate/glycerate dehydrogenase catalytic domain-like"/>
    <property type="match status" value="1"/>
</dbReference>
<dbReference type="Pfam" id="PF00389">
    <property type="entry name" value="2-Hacid_dh"/>
    <property type="match status" value="1"/>
</dbReference>
<accession>A0A6P2DDS1</accession>
<dbReference type="InterPro" id="IPR006140">
    <property type="entry name" value="D-isomer_DH_NAD-bd"/>
</dbReference>
<dbReference type="PROSITE" id="PS00670">
    <property type="entry name" value="D_2_HYDROXYACID_DH_2"/>
    <property type="match status" value="1"/>
</dbReference>
<dbReference type="AlphaFoldDB" id="A0A6P2DDS1"/>
<evidence type="ECO:0000256" key="3">
    <source>
        <dbReference type="ARBA" id="ARBA00023027"/>
    </source>
</evidence>
<keyword evidence="8" id="KW-1185">Reference proteome</keyword>
<dbReference type="Gene3D" id="3.40.50.720">
    <property type="entry name" value="NAD(P)-binding Rossmann-like Domain"/>
    <property type="match status" value="2"/>
</dbReference>
<sequence>MSRRVLVAPAPLREIEFTYGPILRGAGYIIEYPPRDNVLTEKQMSVAELLAQLPGCVATLAGSEPYTREVIAKAADAGLKVIARAGVGYDAVDLQAATDHGVAVCYAPGTNQDAVAEHAFMFMLALSRKLREQDIEMRAGLWPRRAVGNLRGKTLGIIGLGRIGKAVAKRAIPFDLNVIATEIEPDHAFAEAHNVKLVPLDELLKQSDIITLHVPKTPLTKNLINRDTLALMKPTAFVLNTSRGGVVHEKDLYDALVANKIAGAGLDVYEVEPPQANPLFGLDNVILTAHTAGVDQQSRQDMARVPAQAIVKLLAGEWPADWIVNPQVKEKFFARSV</sequence>
<dbReference type="InterPro" id="IPR036291">
    <property type="entry name" value="NAD(P)-bd_dom_sf"/>
</dbReference>
<gene>
    <name evidence="7" type="ORF">SOIL9_06550</name>
</gene>
<protein>
    <recommendedName>
        <fullName evidence="9">S-adenosyl-L-homocysteine hydrolase NAD binding domain-containing protein</fullName>
    </recommendedName>
</protein>
<evidence type="ECO:0008006" key="9">
    <source>
        <dbReference type="Google" id="ProtNLM"/>
    </source>
</evidence>
<dbReference type="Proteomes" id="UP000464178">
    <property type="component" value="Chromosome"/>
</dbReference>
<dbReference type="GO" id="GO:0016616">
    <property type="term" value="F:oxidoreductase activity, acting on the CH-OH group of donors, NAD or NADP as acceptor"/>
    <property type="evidence" value="ECO:0007669"/>
    <property type="project" value="InterPro"/>
</dbReference>
<dbReference type="KEGG" id="gms:SOIL9_06550"/>
<dbReference type="PANTHER" id="PTHR42789">
    <property type="entry name" value="D-ISOMER SPECIFIC 2-HYDROXYACID DEHYDROGENASE FAMILY PROTEIN (AFU_ORTHOLOGUE AFUA_6G10090)"/>
    <property type="match status" value="1"/>
</dbReference>
<dbReference type="InterPro" id="IPR029753">
    <property type="entry name" value="D-isomer_DH_CS"/>
</dbReference>
<evidence type="ECO:0000256" key="1">
    <source>
        <dbReference type="ARBA" id="ARBA00005854"/>
    </source>
</evidence>
<evidence type="ECO:0000259" key="5">
    <source>
        <dbReference type="Pfam" id="PF00389"/>
    </source>
</evidence>
<dbReference type="SUPFAM" id="SSF51735">
    <property type="entry name" value="NAD(P)-binding Rossmann-fold domains"/>
    <property type="match status" value="1"/>
</dbReference>
<dbReference type="PANTHER" id="PTHR42789:SF1">
    <property type="entry name" value="D-ISOMER SPECIFIC 2-HYDROXYACID DEHYDROGENASE FAMILY PROTEIN (AFU_ORTHOLOGUE AFUA_6G10090)"/>
    <property type="match status" value="1"/>
</dbReference>
<evidence type="ECO:0000256" key="2">
    <source>
        <dbReference type="ARBA" id="ARBA00023002"/>
    </source>
</evidence>
<dbReference type="EMBL" id="LR593886">
    <property type="protein sequence ID" value="VTR97562.1"/>
    <property type="molecule type" value="Genomic_DNA"/>
</dbReference>
<dbReference type="FunFam" id="3.40.50.720:FF:000203">
    <property type="entry name" value="D-3-phosphoglycerate dehydrogenase (SerA)"/>
    <property type="match status" value="1"/>
</dbReference>
<proteinExistence type="inferred from homology"/>
<keyword evidence="2 4" id="KW-0560">Oxidoreductase</keyword>
<dbReference type="CDD" id="cd12172">
    <property type="entry name" value="PGDH_like_2"/>
    <property type="match status" value="1"/>
</dbReference>
<dbReference type="Pfam" id="PF02826">
    <property type="entry name" value="2-Hacid_dh_C"/>
    <property type="match status" value="1"/>
</dbReference>
<dbReference type="InterPro" id="IPR050857">
    <property type="entry name" value="D-2-hydroxyacid_DH"/>
</dbReference>
<reference evidence="7 8" key="1">
    <citation type="submission" date="2019-05" db="EMBL/GenBank/DDBJ databases">
        <authorList>
            <consortium name="Science for Life Laboratories"/>
        </authorList>
    </citation>
    <scope>NUCLEOTIDE SEQUENCE [LARGE SCALE GENOMIC DNA]</scope>
    <source>
        <strain evidence="7">Soil9</strain>
    </source>
</reference>
<name>A0A6P2DDS1_9BACT</name>
<keyword evidence="3" id="KW-0520">NAD</keyword>
<evidence type="ECO:0000313" key="8">
    <source>
        <dbReference type="Proteomes" id="UP000464178"/>
    </source>
</evidence>
<dbReference type="GO" id="GO:0051287">
    <property type="term" value="F:NAD binding"/>
    <property type="evidence" value="ECO:0007669"/>
    <property type="project" value="InterPro"/>
</dbReference>
<feature type="domain" description="D-isomer specific 2-hydroxyacid dehydrogenase NAD-binding" evidence="6">
    <location>
        <begin position="120"/>
        <end position="292"/>
    </location>
</feature>